<dbReference type="RefSeq" id="WP_283738691.1">
    <property type="nucleotide sequence ID" value="NZ_JASJEV010000001.1"/>
</dbReference>
<evidence type="ECO:0000313" key="3">
    <source>
        <dbReference type="Proteomes" id="UP001321492"/>
    </source>
</evidence>
<evidence type="ECO:0000259" key="1">
    <source>
        <dbReference type="Pfam" id="PF01636"/>
    </source>
</evidence>
<protein>
    <submittedName>
        <fullName evidence="2">AAA family ATPase</fullName>
    </submittedName>
</protein>
<dbReference type="PANTHER" id="PTHR43883">
    <property type="entry name" value="SLR0207 PROTEIN"/>
    <property type="match status" value="1"/>
</dbReference>
<dbReference type="PANTHER" id="PTHR43883:SF1">
    <property type="entry name" value="GLUCONOKINASE"/>
    <property type="match status" value="1"/>
</dbReference>
<sequence length="517" mass="55619">MQDRHVVSDQGEVLAFLGDPRSHGLTEPVRRIDTHGAVVFLAGENAYKVKRAVRYPFMDFSTLERRRAACEAEIAVNRPNAPHIYLGAVPITRTDSGLAIAAGPGPVIEWAVHMHRFDETKTLDRLAEAGGLSASLLDDLVAVVLAAHRRAPLRAGEGAVASLERYIAQNEEAFAETPALFAPERAEALTRAARGTFARVRPLLLARGEAGHVRRCHGDLHLRNVVLVDGRPTLFDAIEFDDAIATGDLLYDLAFLLMDLWERGLAVEANVVLNRYLFRSGEEAHLEGLAALPLFLSIRAGIRAKVVAAALPHLPPEEQATGTRDAQRYFRLAEECLASVPPLLVAVGGLSGTGKSTLAAGLAPRVGRLPGAVHLRSDSERKAMFSVAETEPLPEEAYALTITAEVYARLRRKAALALAAGQGVVVDAVHARADERAAIEEVARRAGAGFHGLWLEAPLPALVARIEGRARDASDATPAVVSRQAARDIGPMRWRVVDARGDAETVLSAALDALRLT</sequence>
<dbReference type="Pfam" id="PF13671">
    <property type="entry name" value="AAA_33"/>
    <property type="match status" value="1"/>
</dbReference>
<dbReference type="Gene3D" id="3.90.1200.10">
    <property type="match status" value="1"/>
</dbReference>
<dbReference type="SUPFAM" id="SSF52540">
    <property type="entry name" value="P-loop containing nucleoside triphosphate hydrolases"/>
    <property type="match status" value="1"/>
</dbReference>
<name>A0ABT7ABE3_9HYPH</name>
<proteinExistence type="predicted"/>
<dbReference type="InterPro" id="IPR027417">
    <property type="entry name" value="P-loop_NTPase"/>
</dbReference>
<organism evidence="2 3">
    <name type="scientific">Chelatococcus albus</name>
    <dbReference type="NCBI Taxonomy" id="3047466"/>
    <lineage>
        <taxon>Bacteria</taxon>
        <taxon>Pseudomonadati</taxon>
        <taxon>Pseudomonadota</taxon>
        <taxon>Alphaproteobacteria</taxon>
        <taxon>Hyphomicrobiales</taxon>
        <taxon>Chelatococcaceae</taxon>
        <taxon>Chelatococcus</taxon>
    </lineage>
</organism>
<dbReference type="Pfam" id="PF01636">
    <property type="entry name" value="APH"/>
    <property type="match status" value="1"/>
</dbReference>
<feature type="domain" description="Aminoglycoside phosphotransferase" evidence="1">
    <location>
        <begin position="109"/>
        <end position="278"/>
    </location>
</feature>
<evidence type="ECO:0000313" key="2">
    <source>
        <dbReference type="EMBL" id="MDJ1156687.1"/>
    </source>
</evidence>
<dbReference type="InterPro" id="IPR052732">
    <property type="entry name" value="Cell-binding_unc_protein"/>
</dbReference>
<accession>A0ABT7ABE3</accession>
<reference evidence="2 3" key="1">
    <citation type="submission" date="2023-05" db="EMBL/GenBank/DDBJ databases">
        <title>Chelatococcus sp. nov., a moderately thermophilic bacterium isolated from hot spring microbial mat.</title>
        <authorList>
            <person name="Hu C.-J."/>
            <person name="Li W.-J."/>
        </authorList>
    </citation>
    <scope>NUCLEOTIDE SEQUENCE [LARGE SCALE GENOMIC DNA]</scope>
    <source>
        <strain evidence="2 3">SYSU G07232</strain>
    </source>
</reference>
<comment type="caution">
    <text evidence="2">The sequence shown here is derived from an EMBL/GenBank/DDBJ whole genome shotgun (WGS) entry which is preliminary data.</text>
</comment>
<dbReference type="Gene3D" id="3.40.50.300">
    <property type="entry name" value="P-loop containing nucleotide triphosphate hydrolases"/>
    <property type="match status" value="1"/>
</dbReference>
<keyword evidence="3" id="KW-1185">Reference proteome</keyword>
<dbReference type="EMBL" id="JASJEV010000001">
    <property type="protein sequence ID" value="MDJ1156687.1"/>
    <property type="molecule type" value="Genomic_DNA"/>
</dbReference>
<gene>
    <name evidence="2" type="ORF">QNA08_00285</name>
</gene>
<dbReference type="SUPFAM" id="SSF56112">
    <property type="entry name" value="Protein kinase-like (PK-like)"/>
    <property type="match status" value="1"/>
</dbReference>
<dbReference type="Proteomes" id="UP001321492">
    <property type="component" value="Unassembled WGS sequence"/>
</dbReference>
<dbReference type="InterPro" id="IPR011009">
    <property type="entry name" value="Kinase-like_dom_sf"/>
</dbReference>
<dbReference type="InterPro" id="IPR002575">
    <property type="entry name" value="Aminoglycoside_PTrfase"/>
</dbReference>